<dbReference type="PROSITE" id="PS51782">
    <property type="entry name" value="LYSM"/>
    <property type="match status" value="1"/>
</dbReference>
<protein>
    <submittedName>
        <fullName evidence="6">WSC domain-containing protein</fullName>
    </submittedName>
</protein>
<name>A0ABQ0GH18_9PEZI</name>
<evidence type="ECO:0000256" key="3">
    <source>
        <dbReference type="SAM" id="SignalP"/>
    </source>
</evidence>
<dbReference type="PROSITE" id="PS51212">
    <property type="entry name" value="WSC"/>
    <property type="match status" value="1"/>
</dbReference>
<proteinExistence type="predicted"/>
<dbReference type="RefSeq" id="XP_070918773.1">
    <property type="nucleotide sequence ID" value="XM_071062672.1"/>
</dbReference>
<keyword evidence="7" id="KW-1185">Reference proteome</keyword>
<reference evidence="6 7" key="1">
    <citation type="submission" date="2024-09" db="EMBL/GenBank/DDBJ databases">
        <title>Itraconazole resistance in Madurella fahalii resulting from another homologue of gene encoding cytochrome P450 14-alpha sterol demethylase (CYP51).</title>
        <authorList>
            <person name="Yoshioka I."/>
            <person name="Fahal A.H."/>
            <person name="Kaneko S."/>
            <person name="Yaguchi T."/>
        </authorList>
    </citation>
    <scope>NUCLEOTIDE SEQUENCE [LARGE SCALE GENOMIC DNA]</scope>
    <source>
        <strain evidence="6 7">IFM 68171</strain>
    </source>
</reference>
<feature type="domain" description="LysM" evidence="5">
    <location>
        <begin position="38"/>
        <end position="83"/>
    </location>
</feature>
<evidence type="ECO:0000259" key="5">
    <source>
        <dbReference type="PROSITE" id="PS51782"/>
    </source>
</evidence>
<evidence type="ECO:0000313" key="7">
    <source>
        <dbReference type="Proteomes" id="UP001628179"/>
    </source>
</evidence>
<feature type="chain" id="PRO_5046147632" evidence="3">
    <location>
        <begin position="21"/>
        <end position="266"/>
    </location>
</feature>
<sequence length="266" mass="29026">MKTSSVIVLSLGALAHRVSCSRNPELQWDSETAPDCVEWYNNYEGESCEYVRNYFGITPEEFHKWNPSVSLDCEPWRWQSYCIVTLERLENTNKTKTISTTAAPSTTTSSAPTLGPSPTSWIDLGCYEEDPDLRTLEENMSPPGGDGSLTIAKCQDTCYRARYKFAGLQEGNQCWCNSYVGGEWTSDQADCNIPCSGDTTEFCGGKGVLFVYEADETWTLIPTTGTGTGTGTSTGTDNGTSTSSTSTSTVVETRASSGAARNLPWF</sequence>
<dbReference type="Proteomes" id="UP001628179">
    <property type="component" value="Unassembled WGS sequence"/>
</dbReference>
<comment type="caution">
    <text evidence="6">The sequence shown here is derived from an EMBL/GenBank/DDBJ whole genome shotgun (WGS) entry which is preliminary data.</text>
</comment>
<feature type="signal peptide" evidence="3">
    <location>
        <begin position="1"/>
        <end position="20"/>
    </location>
</feature>
<gene>
    <name evidence="6" type="ORF">MFIFM68171_07252</name>
</gene>
<accession>A0ABQ0GH18</accession>
<feature type="domain" description="WSC" evidence="4">
    <location>
        <begin position="120"/>
        <end position="215"/>
    </location>
</feature>
<organism evidence="6 7">
    <name type="scientific">Madurella fahalii</name>
    <dbReference type="NCBI Taxonomy" id="1157608"/>
    <lineage>
        <taxon>Eukaryota</taxon>
        <taxon>Fungi</taxon>
        <taxon>Dikarya</taxon>
        <taxon>Ascomycota</taxon>
        <taxon>Pezizomycotina</taxon>
        <taxon>Sordariomycetes</taxon>
        <taxon>Sordariomycetidae</taxon>
        <taxon>Sordariales</taxon>
        <taxon>Sordariales incertae sedis</taxon>
        <taxon>Madurella</taxon>
    </lineage>
</organism>
<dbReference type="InterPro" id="IPR018392">
    <property type="entry name" value="LysM"/>
</dbReference>
<dbReference type="Pfam" id="PF01822">
    <property type="entry name" value="WSC"/>
    <property type="match status" value="1"/>
</dbReference>
<feature type="region of interest" description="Disordered" evidence="2">
    <location>
        <begin position="222"/>
        <end position="266"/>
    </location>
</feature>
<dbReference type="Gene3D" id="3.10.350.10">
    <property type="entry name" value="LysM domain"/>
    <property type="match status" value="1"/>
</dbReference>
<keyword evidence="1" id="KW-0677">Repeat</keyword>
<dbReference type="EMBL" id="BAAFSV010000004">
    <property type="protein sequence ID" value="GAB1317042.1"/>
    <property type="molecule type" value="Genomic_DNA"/>
</dbReference>
<feature type="compositionally biased region" description="Low complexity" evidence="2">
    <location>
        <begin position="233"/>
        <end position="249"/>
    </location>
</feature>
<dbReference type="PANTHER" id="PTHR45964">
    <property type="entry name" value="WSCD FAMILY MEMBER CG9164"/>
    <property type="match status" value="1"/>
</dbReference>
<evidence type="ECO:0000259" key="4">
    <source>
        <dbReference type="PROSITE" id="PS51212"/>
    </source>
</evidence>
<keyword evidence="3" id="KW-0732">Signal</keyword>
<dbReference type="InterPro" id="IPR051589">
    <property type="entry name" value="Sialate-O-sulfotransferase"/>
</dbReference>
<evidence type="ECO:0000256" key="1">
    <source>
        <dbReference type="ARBA" id="ARBA00022737"/>
    </source>
</evidence>
<dbReference type="InterPro" id="IPR002889">
    <property type="entry name" value="WSC_carb-bd"/>
</dbReference>
<evidence type="ECO:0000313" key="6">
    <source>
        <dbReference type="EMBL" id="GAB1317042.1"/>
    </source>
</evidence>
<dbReference type="PANTHER" id="PTHR45964:SF5">
    <property type="entry name" value="WSCD FAMILY MEMBER CG9164"/>
    <property type="match status" value="1"/>
</dbReference>
<dbReference type="InterPro" id="IPR036779">
    <property type="entry name" value="LysM_dom_sf"/>
</dbReference>
<evidence type="ECO:0000256" key="2">
    <source>
        <dbReference type="SAM" id="MobiDB-lite"/>
    </source>
</evidence>
<dbReference type="SMART" id="SM00321">
    <property type="entry name" value="WSC"/>
    <property type="match status" value="1"/>
</dbReference>
<dbReference type="GeneID" id="98177995"/>